<protein>
    <recommendedName>
        <fullName evidence="6">ADP-dependent (S)-NAD(P)H-hydrate dehydratase</fullName>
        <ecNumber evidence="6">4.2.1.136</ecNumber>
    </recommendedName>
    <alternativeName>
        <fullName evidence="6">ADP-dependent NAD(P)HX dehydratase</fullName>
    </alternativeName>
</protein>
<dbReference type="Pfam" id="PF01256">
    <property type="entry name" value="Carb_kinase"/>
    <property type="match status" value="1"/>
</dbReference>
<keyword evidence="5 6" id="KW-0456">Lyase</keyword>
<evidence type="ECO:0000256" key="3">
    <source>
        <dbReference type="ARBA" id="ARBA00022857"/>
    </source>
</evidence>
<feature type="binding site" evidence="6">
    <location>
        <position position="121"/>
    </location>
    <ligand>
        <name>(6S)-NADPHX</name>
        <dbReference type="ChEBI" id="CHEBI:64076"/>
    </ligand>
</feature>
<feature type="binding site" evidence="6">
    <location>
        <position position="58"/>
    </location>
    <ligand>
        <name>(6S)-NADPHX</name>
        <dbReference type="ChEBI" id="CHEBI:64076"/>
    </ligand>
</feature>
<keyword evidence="9" id="KW-1185">Reference proteome</keyword>
<comment type="catalytic activity">
    <reaction evidence="6">
        <text>(6S)-NADHX + ADP = AMP + phosphate + NADH + H(+)</text>
        <dbReference type="Rhea" id="RHEA:32223"/>
        <dbReference type="ChEBI" id="CHEBI:15378"/>
        <dbReference type="ChEBI" id="CHEBI:43474"/>
        <dbReference type="ChEBI" id="CHEBI:57945"/>
        <dbReference type="ChEBI" id="CHEBI:64074"/>
        <dbReference type="ChEBI" id="CHEBI:456215"/>
        <dbReference type="ChEBI" id="CHEBI:456216"/>
        <dbReference type="EC" id="4.2.1.136"/>
    </reaction>
</comment>
<feature type="domain" description="YjeF C-terminal" evidence="7">
    <location>
        <begin position="23"/>
        <end position="295"/>
    </location>
</feature>
<dbReference type="CDD" id="cd01171">
    <property type="entry name" value="YXKO-related"/>
    <property type="match status" value="1"/>
</dbReference>
<comment type="similarity">
    <text evidence="6">Belongs to the NnrD/CARKD family.</text>
</comment>
<dbReference type="PROSITE" id="PS01050">
    <property type="entry name" value="YJEF_C_2"/>
    <property type="match status" value="1"/>
</dbReference>
<keyword evidence="4 6" id="KW-0520">NAD</keyword>
<dbReference type="PROSITE" id="PS51383">
    <property type="entry name" value="YJEF_C_3"/>
    <property type="match status" value="1"/>
</dbReference>
<evidence type="ECO:0000313" key="9">
    <source>
        <dbReference type="Proteomes" id="UP001500748"/>
    </source>
</evidence>
<feature type="binding site" evidence="6">
    <location>
        <begin position="207"/>
        <end position="211"/>
    </location>
    <ligand>
        <name>AMP</name>
        <dbReference type="ChEBI" id="CHEBI:456215"/>
    </ligand>
</feature>
<dbReference type="EC" id="4.2.1.136" evidence="6"/>
<dbReference type="Proteomes" id="UP001500748">
    <property type="component" value="Unassembled WGS sequence"/>
</dbReference>
<accession>A0ABP7GLD1</accession>
<comment type="function">
    <text evidence="6">Catalyzes the dehydration of the S-form of NAD(P)HX at the expense of ADP, which is converted to AMP. Together with NAD(P)HX epimerase, which catalyzes the epimerization of the S- and R-forms, the enzyme allows the repair of both epimers of NAD(P)HX, a damaged form of NAD(P)H that is a result of enzymatic or heat-dependent hydration.</text>
</comment>
<comment type="catalytic activity">
    <reaction evidence="6">
        <text>(6S)-NADPHX + ADP = AMP + phosphate + NADPH + H(+)</text>
        <dbReference type="Rhea" id="RHEA:32235"/>
        <dbReference type="ChEBI" id="CHEBI:15378"/>
        <dbReference type="ChEBI" id="CHEBI:43474"/>
        <dbReference type="ChEBI" id="CHEBI:57783"/>
        <dbReference type="ChEBI" id="CHEBI:64076"/>
        <dbReference type="ChEBI" id="CHEBI:456215"/>
        <dbReference type="ChEBI" id="CHEBI:456216"/>
        <dbReference type="EC" id="4.2.1.136"/>
    </reaction>
</comment>
<comment type="subunit">
    <text evidence="6">Homotetramer.</text>
</comment>
<dbReference type="InterPro" id="IPR029056">
    <property type="entry name" value="Ribokinase-like"/>
</dbReference>
<dbReference type="HAMAP" id="MF_01965">
    <property type="entry name" value="NADHX_dehydratase"/>
    <property type="match status" value="1"/>
</dbReference>
<reference evidence="9" key="1">
    <citation type="journal article" date="2019" name="Int. J. Syst. Evol. Microbiol.">
        <title>The Global Catalogue of Microorganisms (GCM) 10K type strain sequencing project: providing services to taxonomists for standard genome sequencing and annotation.</title>
        <authorList>
            <consortium name="The Broad Institute Genomics Platform"/>
            <consortium name="The Broad Institute Genome Sequencing Center for Infectious Disease"/>
            <person name="Wu L."/>
            <person name="Ma J."/>
        </authorList>
    </citation>
    <scope>NUCLEOTIDE SEQUENCE [LARGE SCALE GENOMIC DNA]</scope>
    <source>
        <strain evidence="9">JCM 17337</strain>
    </source>
</reference>
<comment type="cofactor">
    <cofactor evidence="6">
        <name>Mg(2+)</name>
        <dbReference type="ChEBI" id="CHEBI:18420"/>
    </cofactor>
</comment>
<dbReference type="PANTHER" id="PTHR12592">
    <property type="entry name" value="ATP-DEPENDENT (S)-NAD(P)H-HYDRATE DEHYDRATASE FAMILY MEMBER"/>
    <property type="match status" value="1"/>
</dbReference>
<evidence type="ECO:0000256" key="4">
    <source>
        <dbReference type="ARBA" id="ARBA00023027"/>
    </source>
</evidence>
<evidence type="ECO:0000256" key="6">
    <source>
        <dbReference type="HAMAP-Rule" id="MF_01965"/>
    </source>
</evidence>
<evidence type="ECO:0000313" key="8">
    <source>
        <dbReference type="EMBL" id="GAA3769879.1"/>
    </source>
</evidence>
<keyword evidence="1 6" id="KW-0547">Nucleotide-binding</keyword>
<dbReference type="InterPro" id="IPR000631">
    <property type="entry name" value="CARKD"/>
</dbReference>
<gene>
    <name evidence="6" type="primary">nnrD</name>
    <name evidence="8" type="ORF">GCM10022423_24310</name>
</gene>
<dbReference type="SUPFAM" id="SSF53613">
    <property type="entry name" value="Ribokinase-like"/>
    <property type="match status" value="1"/>
</dbReference>
<name>A0ABP7GLD1_9FLAO</name>
<comment type="caution">
    <text evidence="8">The sequence shown here is derived from an EMBL/GenBank/DDBJ whole genome shotgun (WGS) entry which is preliminary data.</text>
</comment>
<evidence type="ECO:0000256" key="5">
    <source>
        <dbReference type="ARBA" id="ARBA00023239"/>
    </source>
</evidence>
<feature type="binding site" evidence="6">
    <location>
        <position position="235"/>
    </location>
    <ligand>
        <name>AMP</name>
        <dbReference type="ChEBI" id="CHEBI:456215"/>
    </ligand>
</feature>
<dbReference type="NCBIfam" id="TIGR00196">
    <property type="entry name" value="yjeF_cterm"/>
    <property type="match status" value="1"/>
</dbReference>
<dbReference type="PANTHER" id="PTHR12592:SF0">
    <property type="entry name" value="ATP-DEPENDENT (S)-NAD(P)H-HYDRATE DEHYDRATASE"/>
    <property type="match status" value="1"/>
</dbReference>
<dbReference type="EMBL" id="BAABDU010000004">
    <property type="protein sequence ID" value="GAA3769879.1"/>
    <property type="molecule type" value="Genomic_DNA"/>
</dbReference>
<evidence type="ECO:0000259" key="7">
    <source>
        <dbReference type="PROSITE" id="PS51383"/>
    </source>
</evidence>
<dbReference type="InterPro" id="IPR017953">
    <property type="entry name" value="Carbohydrate_kinase_pred_CS"/>
</dbReference>
<dbReference type="Gene3D" id="3.40.1190.20">
    <property type="match status" value="1"/>
</dbReference>
<organism evidence="8 9">
    <name type="scientific">Flavobacterium ginsengiterrae</name>
    <dbReference type="NCBI Taxonomy" id="871695"/>
    <lineage>
        <taxon>Bacteria</taxon>
        <taxon>Pseudomonadati</taxon>
        <taxon>Bacteroidota</taxon>
        <taxon>Flavobacteriia</taxon>
        <taxon>Flavobacteriales</taxon>
        <taxon>Flavobacteriaceae</taxon>
        <taxon>Flavobacterium</taxon>
    </lineage>
</organism>
<sequence>MISIFYVILMYKSIQMKEPYLITKEEIQKLYKPVNPQSHKGTQGHAVIIAGSYGKIGAAVLASKSCLKSGCGLVTTFIPKCGYQILQTSIPEVMTVTDENTNFITNIHLPLIPQAIGFGPGIGKELGTQKALFEFLRVNKAALVLDADALNIISENISWLELVPEDTILTPHPKELERLIGKWNSESEKFQKTIAFSEKYKVIIVMKGAPTFIINRTSVYQNTTGNAALATAGSGDTLTGILTSLLAQGYEPKYASKFGVYLHGLTADLALPKTGYESFTASTIIKYLGKAFLSLEV</sequence>
<evidence type="ECO:0000256" key="1">
    <source>
        <dbReference type="ARBA" id="ARBA00022741"/>
    </source>
</evidence>
<feature type="binding site" evidence="6">
    <location>
        <position position="172"/>
    </location>
    <ligand>
        <name>(6S)-NADPHX</name>
        <dbReference type="ChEBI" id="CHEBI:64076"/>
    </ligand>
</feature>
<evidence type="ECO:0000256" key="2">
    <source>
        <dbReference type="ARBA" id="ARBA00022840"/>
    </source>
</evidence>
<keyword evidence="2 6" id="KW-0067">ATP-binding</keyword>
<feature type="binding site" evidence="6">
    <location>
        <position position="236"/>
    </location>
    <ligand>
        <name>(6S)-NADPHX</name>
        <dbReference type="ChEBI" id="CHEBI:64076"/>
    </ligand>
</feature>
<keyword evidence="3 6" id="KW-0521">NADP</keyword>
<proteinExistence type="inferred from homology"/>